<proteinExistence type="inferred from homology"/>
<accession>A0ABD3N7X6</accession>
<feature type="compositionally biased region" description="Low complexity" evidence="10">
    <location>
        <begin position="345"/>
        <end position="355"/>
    </location>
</feature>
<evidence type="ECO:0000313" key="11">
    <source>
        <dbReference type="EMBL" id="KAL3770376.1"/>
    </source>
</evidence>
<evidence type="ECO:0000256" key="8">
    <source>
        <dbReference type="HAMAP-Rule" id="MF_03226"/>
    </source>
</evidence>
<feature type="compositionally biased region" description="Basic and acidic residues" evidence="10">
    <location>
        <begin position="275"/>
        <end position="288"/>
    </location>
</feature>
<dbReference type="PANTHER" id="PTHR12111:SF1">
    <property type="entry name" value="SPLICING FACTOR YJU2"/>
    <property type="match status" value="1"/>
</dbReference>
<feature type="coiled-coil region" evidence="9">
    <location>
        <begin position="129"/>
        <end position="156"/>
    </location>
</feature>
<feature type="binding site" evidence="8">
    <location>
        <position position="46"/>
    </location>
    <ligand>
        <name>Zn(2+)</name>
        <dbReference type="ChEBI" id="CHEBI:29105"/>
    </ligand>
</feature>
<dbReference type="Proteomes" id="UP001530293">
    <property type="component" value="Unassembled WGS sequence"/>
</dbReference>
<comment type="subunit">
    <text evidence="8">Component of the spliceosome. Present in the activated B complex, the catalytically activated B* complex which catalyzes the branching, the catalytic step 1 C complex catalyzing the exon ligation, and the postcatalytic P complex containing the ligated exons (mRNA) and the excised lariat intron.</text>
</comment>
<dbReference type="HAMAP" id="MF_03226">
    <property type="entry name" value="YJU2"/>
    <property type="match status" value="1"/>
</dbReference>
<keyword evidence="4 8" id="KW-0747">Spliceosome</keyword>
<gene>
    <name evidence="11" type="ORF">ACHAWU_003596</name>
</gene>
<feature type="binding site" evidence="8">
    <location>
        <position position="82"/>
    </location>
    <ligand>
        <name>Zn(2+)</name>
        <dbReference type="ChEBI" id="CHEBI:29105"/>
    </ligand>
</feature>
<evidence type="ECO:0000256" key="7">
    <source>
        <dbReference type="ARBA" id="ARBA00023242"/>
    </source>
</evidence>
<dbReference type="AlphaFoldDB" id="A0ABD3N7X6"/>
<keyword evidence="6" id="KW-0508">mRNA splicing</keyword>
<keyword evidence="7 8" id="KW-0539">Nucleus</keyword>
<evidence type="ECO:0000256" key="6">
    <source>
        <dbReference type="ARBA" id="ARBA00023187"/>
    </source>
</evidence>
<feature type="region of interest" description="Disordered" evidence="10">
    <location>
        <begin position="272"/>
        <end position="294"/>
    </location>
</feature>
<evidence type="ECO:0000256" key="1">
    <source>
        <dbReference type="ARBA" id="ARBA00004123"/>
    </source>
</evidence>
<name>A0ABD3N7X6_9STRA</name>
<evidence type="ECO:0000256" key="5">
    <source>
        <dbReference type="ARBA" id="ARBA00022833"/>
    </source>
</evidence>
<comment type="function">
    <text evidence="8">Part of the spliceosome which catalyzes two sequential transesterification reactions, first the excision of the non-coding intron from pre-mRNA and then the ligation of the coding exons to form the mature mRNA. Plays a role in stabilizing the structure of the spliceosome catalytic core and docking of the branch helix into the active site, producing 5'-exon and lariat intron-3'-intermediates.</text>
</comment>
<dbReference type="InterPro" id="IPR007590">
    <property type="entry name" value="Saf4/Yju2"/>
</dbReference>
<dbReference type="PANTHER" id="PTHR12111">
    <property type="entry name" value="SPLICING FACTOR YJU2"/>
    <property type="match status" value="1"/>
</dbReference>
<protein>
    <recommendedName>
        <fullName evidence="8">Splicing factor YJU2</fullName>
    </recommendedName>
</protein>
<dbReference type="GO" id="GO:0071006">
    <property type="term" value="C:U2-type catalytic step 1 spliceosome"/>
    <property type="evidence" value="ECO:0007669"/>
    <property type="project" value="UniProtKB-UniRule"/>
</dbReference>
<evidence type="ECO:0000256" key="3">
    <source>
        <dbReference type="ARBA" id="ARBA00022723"/>
    </source>
</evidence>
<feature type="compositionally biased region" description="Basic and acidic residues" evidence="10">
    <location>
        <begin position="314"/>
        <end position="325"/>
    </location>
</feature>
<dbReference type="EMBL" id="JALLBG020000043">
    <property type="protein sequence ID" value="KAL3770376.1"/>
    <property type="molecule type" value="Genomic_DNA"/>
</dbReference>
<feature type="binding site" evidence="8">
    <location>
        <position position="85"/>
    </location>
    <ligand>
        <name>Zn(2+)</name>
        <dbReference type="ChEBI" id="CHEBI:29105"/>
    </ligand>
</feature>
<comment type="similarity">
    <text evidence="8">Belongs to the CWC16 family. YJU2 subfamily.</text>
</comment>
<dbReference type="GO" id="GO:0000349">
    <property type="term" value="P:generation of catalytic spliceosome for first transesterification step"/>
    <property type="evidence" value="ECO:0007669"/>
    <property type="project" value="UniProtKB-UniRule"/>
</dbReference>
<feature type="binding site" evidence="8">
    <location>
        <position position="43"/>
    </location>
    <ligand>
        <name>Zn(2+)</name>
        <dbReference type="ChEBI" id="CHEBI:29105"/>
    </ligand>
</feature>
<evidence type="ECO:0000256" key="9">
    <source>
        <dbReference type="SAM" id="Coils"/>
    </source>
</evidence>
<reference evidence="11 12" key="1">
    <citation type="submission" date="2024-10" db="EMBL/GenBank/DDBJ databases">
        <title>Updated reference genomes for cyclostephanoid diatoms.</title>
        <authorList>
            <person name="Roberts W.R."/>
            <person name="Alverson A.J."/>
        </authorList>
    </citation>
    <scope>NUCLEOTIDE SEQUENCE [LARGE SCALE GENOMIC DNA]</scope>
    <source>
        <strain evidence="11 12">AJA232-27</strain>
    </source>
</reference>
<evidence type="ECO:0000256" key="10">
    <source>
        <dbReference type="SAM" id="MobiDB-lite"/>
    </source>
</evidence>
<feature type="region of interest" description="Disordered" evidence="10">
    <location>
        <begin position="308"/>
        <end position="355"/>
    </location>
</feature>
<sequence>MGERKVLNKYIPADFDPQLVPKGKKPKDDLVTVRMMLPFSIQCSTCSTFLYRGRKFNSKKESVKGINGKYLGIQRYRFYIKCSSCSRPVTFLTDPKNADYEMESGGTRNYEVWHDESKTNAEFDKQVEEDEKLDSMKALENRVAESQREMAELDALEEIRAMNQRHVSLMRGSGKNKNTMDVAEAVLRAREAALGGGGGAIGVGDGDELNENGLTKEEEDLVSSIRFGKQEGNSSIAVDDTSGSSCIRRLNEEDELLDEKYRMEEAESLIAKHQNAADERKARGESDGGNRTILPVIKVKRKKINDAPTATVSETKRAKVNDKSPDVTADTKTVGDSGGGGGALDGLLGYGSDSD</sequence>
<organism evidence="11 12">
    <name type="scientific">Discostella pseudostelligera</name>
    <dbReference type="NCBI Taxonomy" id="259834"/>
    <lineage>
        <taxon>Eukaryota</taxon>
        <taxon>Sar</taxon>
        <taxon>Stramenopiles</taxon>
        <taxon>Ochrophyta</taxon>
        <taxon>Bacillariophyta</taxon>
        <taxon>Coscinodiscophyceae</taxon>
        <taxon>Thalassiosirophycidae</taxon>
        <taxon>Stephanodiscales</taxon>
        <taxon>Stephanodiscaceae</taxon>
        <taxon>Discostella</taxon>
    </lineage>
</organism>
<dbReference type="Pfam" id="PF04502">
    <property type="entry name" value="Saf4_Yju2"/>
    <property type="match status" value="1"/>
</dbReference>
<keyword evidence="3 8" id="KW-0479">Metal-binding</keyword>
<keyword evidence="5 8" id="KW-0862">Zinc</keyword>
<dbReference type="InterPro" id="IPR043701">
    <property type="entry name" value="Yju2"/>
</dbReference>
<evidence type="ECO:0000256" key="2">
    <source>
        <dbReference type="ARBA" id="ARBA00022664"/>
    </source>
</evidence>
<keyword evidence="9" id="KW-0175">Coiled coil</keyword>
<comment type="subcellular location">
    <subcellularLocation>
        <location evidence="1 8">Nucleus</location>
    </subcellularLocation>
</comment>
<dbReference type="GO" id="GO:0046872">
    <property type="term" value="F:metal ion binding"/>
    <property type="evidence" value="ECO:0007669"/>
    <property type="project" value="UniProtKB-KW"/>
</dbReference>
<evidence type="ECO:0000313" key="12">
    <source>
        <dbReference type="Proteomes" id="UP001530293"/>
    </source>
</evidence>
<comment type="caution">
    <text evidence="11">The sequence shown here is derived from an EMBL/GenBank/DDBJ whole genome shotgun (WGS) entry which is preliminary data.</text>
</comment>
<keyword evidence="12" id="KW-1185">Reference proteome</keyword>
<evidence type="ECO:0000256" key="4">
    <source>
        <dbReference type="ARBA" id="ARBA00022728"/>
    </source>
</evidence>
<keyword evidence="2" id="KW-0507">mRNA processing</keyword>